<proteinExistence type="inferred from homology"/>
<dbReference type="Proteomes" id="UP001497497">
    <property type="component" value="Unassembled WGS sequence"/>
</dbReference>
<dbReference type="InterPro" id="IPR005612">
    <property type="entry name" value="CCAAT-binding_factor"/>
</dbReference>
<comment type="subcellular location">
    <subcellularLocation>
        <location evidence="1">Nucleus membrane</location>
        <topology evidence="1">Multi-pass membrane protein</topology>
    </subcellularLocation>
</comment>
<name>A0AAV2HPV4_LYMST</name>
<keyword evidence="3" id="KW-0812">Transmembrane</keyword>
<dbReference type="SUPFAM" id="SSF48371">
    <property type="entry name" value="ARM repeat"/>
    <property type="match status" value="1"/>
</dbReference>
<keyword evidence="4" id="KW-1133">Transmembrane helix</keyword>
<dbReference type="AlphaFoldDB" id="A0AAV2HPV4"/>
<evidence type="ECO:0000313" key="6">
    <source>
        <dbReference type="EMBL" id="CAL1535418.1"/>
    </source>
</evidence>
<organism evidence="6 7">
    <name type="scientific">Lymnaea stagnalis</name>
    <name type="common">Great pond snail</name>
    <name type="synonym">Helix stagnalis</name>
    <dbReference type="NCBI Taxonomy" id="6523"/>
    <lineage>
        <taxon>Eukaryota</taxon>
        <taxon>Metazoa</taxon>
        <taxon>Spiralia</taxon>
        <taxon>Lophotrochozoa</taxon>
        <taxon>Mollusca</taxon>
        <taxon>Gastropoda</taxon>
        <taxon>Heterobranchia</taxon>
        <taxon>Euthyneura</taxon>
        <taxon>Panpulmonata</taxon>
        <taxon>Hygrophila</taxon>
        <taxon>Lymnaeoidea</taxon>
        <taxon>Lymnaeidae</taxon>
        <taxon>Lymnaea</taxon>
    </lineage>
</organism>
<dbReference type="GO" id="GO:0032040">
    <property type="term" value="C:small-subunit processome"/>
    <property type="evidence" value="ECO:0007669"/>
    <property type="project" value="TreeGrafter"/>
</dbReference>
<sequence length="536" mass="61208">MENRKTDLLVKKIRNKAKLILKDCKHANLILDLLKYSQHKSNEIACISIQCLGDVFSYFISTQQYLDPGKTTLAEKDLSKENQFSYWLREQFSTTTAILSDHLSHESSDVQKYTLEAMVKLLRAEGEQKSNAAKGKLIEIIVAHLLSKDRDQAQLIQQFHVDHEENESNSDTILLCLMLTRRKIKSAENIELPSDVFMYNCWRMIQQVASHDLDTQSRRLLTGVVCDFLINKIPTGLYREILTGISTVMDKMSTPLRLTDFLSESFNIGGAVSLMSLHGLFILMHKYNLDYPDFYAKLYSMFEPQIFSAKYRARFFHLANTFLSSTHLPSYLVAAFAKRLARLCLHAPASAAHICVPFIFNLVARHPALEVMLGVGRTDGTKEFETDPFLSEEVNLAKCKAIESCLWELETLGYHYDPSLSQKSKKRKKPEQDLSTLLESTTTDIMATYAKKVKKGTIPLNFVRISGLYLPDPALFSTVLTKSSHCGWTQKELVWGALLKFEAIVLKSWKSLPQSLRDIENDKKSIKNHLMTFFFK</sequence>
<dbReference type="GO" id="GO:0031965">
    <property type="term" value="C:nuclear membrane"/>
    <property type="evidence" value="ECO:0007669"/>
    <property type="project" value="UniProtKB-SubCell"/>
</dbReference>
<gene>
    <name evidence="6" type="ORF">GSLYS_00009378001</name>
</gene>
<comment type="caution">
    <text evidence="6">The sequence shown here is derived from an EMBL/GenBank/DDBJ whole genome shotgun (WGS) entry which is preliminary data.</text>
</comment>
<dbReference type="PANTHER" id="PTHR12455:SF0">
    <property type="entry name" value="NUCLEOLAR COMPLEX PROTEIN 4 HOMOLOG"/>
    <property type="match status" value="1"/>
</dbReference>
<evidence type="ECO:0000256" key="1">
    <source>
        <dbReference type="ARBA" id="ARBA00004232"/>
    </source>
</evidence>
<feature type="domain" description="CCAAT-binding factor" evidence="5">
    <location>
        <begin position="273"/>
        <end position="422"/>
    </location>
</feature>
<accession>A0AAV2HPV4</accession>
<dbReference type="GO" id="GO:0042254">
    <property type="term" value="P:ribosome biogenesis"/>
    <property type="evidence" value="ECO:0007669"/>
    <property type="project" value="InterPro"/>
</dbReference>
<keyword evidence="7" id="KW-1185">Reference proteome</keyword>
<evidence type="ECO:0000256" key="2">
    <source>
        <dbReference type="ARBA" id="ARBA00007797"/>
    </source>
</evidence>
<reference evidence="6 7" key="1">
    <citation type="submission" date="2024-04" db="EMBL/GenBank/DDBJ databases">
        <authorList>
            <consortium name="Genoscope - CEA"/>
            <person name="William W."/>
        </authorList>
    </citation>
    <scope>NUCLEOTIDE SEQUENCE [LARGE SCALE GENOMIC DNA]</scope>
</reference>
<evidence type="ECO:0000313" key="7">
    <source>
        <dbReference type="Proteomes" id="UP001497497"/>
    </source>
</evidence>
<evidence type="ECO:0000256" key="3">
    <source>
        <dbReference type="ARBA" id="ARBA00022692"/>
    </source>
</evidence>
<dbReference type="InterPro" id="IPR027193">
    <property type="entry name" value="Noc4"/>
</dbReference>
<dbReference type="EMBL" id="CAXITT010000201">
    <property type="protein sequence ID" value="CAL1535418.1"/>
    <property type="molecule type" value="Genomic_DNA"/>
</dbReference>
<protein>
    <recommendedName>
        <fullName evidence="5">CCAAT-binding factor domain-containing protein</fullName>
    </recommendedName>
</protein>
<dbReference type="InterPro" id="IPR016024">
    <property type="entry name" value="ARM-type_fold"/>
</dbReference>
<keyword evidence="4" id="KW-0472">Membrane</keyword>
<comment type="similarity">
    <text evidence="2">Belongs to the CBF/MAK21 family.</text>
</comment>
<dbReference type="GO" id="GO:0030692">
    <property type="term" value="C:Noc4p-Nop14p complex"/>
    <property type="evidence" value="ECO:0007669"/>
    <property type="project" value="TreeGrafter"/>
</dbReference>
<dbReference type="Pfam" id="PF03914">
    <property type="entry name" value="CBF"/>
    <property type="match status" value="1"/>
</dbReference>
<dbReference type="PANTHER" id="PTHR12455">
    <property type="entry name" value="NUCLEOLAR COMPLEX PROTEIN 4"/>
    <property type="match status" value="1"/>
</dbReference>
<evidence type="ECO:0000259" key="5">
    <source>
        <dbReference type="Pfam" id="PF03914"/>
    </source>
</evidence>
<evidence type="ECO:0000256" key="4">
    <source>
        <dbReference type="ARBA" id="ARBA00022989"/>
    </source>
</evidence>